<dbReference type="InterPro" id="IPR029058">
    <property type="entry name" value="AB_hydrolase_fold"/>
</dbReference>
<keyword evidence="7" id="KW-1185">Reference proteome</keyword>
<accession>A0ABR7X4C5</accession>
<dbReference type="SUPFAM" id="SSF53474">
    <property type="entry name" value="alpha/beta-Hydrolases"/>
    <property type="match status" value="1"/>
</dbReference>
<dbReference type="EMBL" id="JACWMW010000002">
    <property type="protein sequence ID" value="MBD1385431.1"/>
    <property type="molecule type" value="Genomic_DNA"/>
</dbReference>
<evidence type="ECO:0000256" key="4">
    <source>
        <dbReference type="ARBA" id="ARBA00023136"/>
    </source>
</evidence>
<keyword evidence="4" id="KW-0472">Membrane</keyword>
<dbReference type="Gene3D" id="3.40.50.1820">
    <property type="entry name" value="alpha/beta hydrolase"/>
    <property type="match status" value="1"/>
</dbReference>
<gene>
    <name evidence="6" type="ORF">IDJ75_09100</name>
</gene>
<name>A0ABR7X4C5_9SPHI</name>
<keyword evidence="3" id="KW-0256">Endoplasmic reticulum</keyword>
<keyword evidence="6" id="KW-0378">Hydrolase</keyword>
<dbReference type="InterPro" id="IPR052374">
    <property type="entry name" value="SERAC1"/>
</dbReference>
<evidence type="ECO:0000259" key="5">
    <source>
        <dbReference type="Pfam" id="PF05057"/>
    </source>
</evidence>
<dbReference type="GO" id="GO:0016787">
    <property type="term" value="F:hydrolase activity"/>
    <property type="evidence" value="ECO:0007669"/>
    <property type="project" value="UniProtKB-KW"/>
</dbReference>
<proteinExistence type="predicted"/>
<dbReference type="PANTHER" id="PTHR48182">
    <property type="entry name" value="PROTEIN SERAC1"/>
    <property type="match status" value="1"/>
</dbReference>
<organism evidence="6 7">
    <name type="scientific">Mucilaginibacter rigui</name>
    <dbReference type="NCBI Taxonomy" id="534635"/>
    <lineage>
        <taxon>Bacteria</taxon>
        <taxon>Pseudomonadati</taxon>
        <taxon>Bacteroidota</taxon>
        <taxon>Sphingobacteriia</taxon>
        <taxon>Sphingobacteriales</taxon>
        <taxon>Sphingobacteriaceae</taxon>
        <taxon>Mucilaginibacter</taxon>
    </lineage>
</organism>
<dbReference type="InterPro" id="IPR007751">
    <property type="entry name" value="DUF676_lipase-like"/>
</dbReference>
<dbReference type="RefSeq" id="WP_191175309.1">
    <property type="nucleotide sequence ID" value="NZ_JACWMW010000002.1"/>
</dbReference>
<evidence type="ECO:0000256" key="3">
    <source>
        <dbReference type="ARBA" id="ARBA00022824"/>
    </source>
</evidence>
<evidence type="ECO:0000313" key="7">
    <source>
        <dbReference type="Proteomes" id="UP000618754"/>
    </source>
</evidence>
<sequence length="352" mass="39000">MPLFNESLKVGNKKFDNAIIFVHGLNGSRDSWMGENSSFVSTLKKQSDVNANYQLFVFEYPSKILEAGFWKKIKAKLPFSGKKKDTFNVSIRAIAMELASDIRETFGDYKNIVIVAHSMGGLIVKRAIIDMQAVDLRKVKLVLSLSVPHHGASLAELGTKLLGKHIQLLDLKRFSDFTNELTYQFANLEDKPTVIYQSGHQDEIVNEGSAIPAGVTAAFRIDTNHNHYSVQDISDPASHTPYKRLLKELKALVTLGQQQSSSVKGNAPMEFDIPAGCSLKVIAELLTETASCTISFTGFTDAELAVGIRSQKVNAENTYKGLEALQHLTEEPSVRYKVNINGSHYELINHPN</sequence>
<protein>
    <submittedName>
        <fullName evidence="6">Alpha/beta hydrolase</fullName>
    </submittedName>
</protein>
<reference evidence="6 7" key="1">
    <citation type="submission" date="2020-09" db="EMBL/GenBank/DDBJ databases">
        <title>Novel species of Mucilaginibacter isolated from a glacier on the Tibetan Plateau.</title>
        <authorList>
            <person name="Liu Q."/>
            <person name="Xin Y.-H."/>
        </authorList>
    </citation>
    <scope>NUCLEOTIDE SEQUENCE [LARGE SCALE GENOMIC DNA]</scope>
    <source>
        <strain evidence="6 7">CGMCC 1.13878</strain>
    </source>
</reference>
<dbReference type="Pfam" id="PF05057">
    <property type="entry name" value="DUF676"/>
    <property type="match status" value="1"/>
</dbReference>
<dbReference type="PANTHER" id="PTHR48182:SF2">
    <property type="entry name" value="PROTEIN SERAC1"/>
    <property type="match status" value="1"/>
</dbReference>
<evidence type="ECO:0000313" key="6">
    <source>
        <dbReference type="EMBL" id="MBD1385431.1"/>
    </source>
</evidence>
<comment type="caution">
    <text evidence="6">The sequence shown here is derived from an EMBL/GenBank/DDBJ whole genome shotgun (WGS) entry which is preliminary data.</text>
</comment>
<feature type="domain" description="DUF676" evidence="5">
    <location>
        <begin position="18"/>
        <end position="154"/>
    </location>
</feature>
<evidence type="ECO:0000256" key="2">
    <source>
        <dbReference type="ARBA" id="ARBA00004370"/>
    </source>
</evidence>
<comment type="subcellular location">
    <subcellularLocation>
        <location evidence="1">Endoplasmic reticulum</location>
    </subcellularLocation>
    <subcellularLocation>
        <location evidence="2">Membrane</location>
    </subcellularLocation>
</comment>
<dbReference type="Proteomes" id="UP000618754">
    <property type="component" value="Unassembled WGS sequence"/>
</dbReference>
<evidence type="ECO:0000256" key="1">
    <source>
        <dbReference type="ARBA" id="ARBA00004240"/>
    </source>
</evidence>